<feature type="binding site" evidence="9">
    <location>
        <position position="9"/>
    </location>
    <ligand>
        <name>Zn(2+)</name>
        <dbReference type="ChEBI" id="CHEBI:29105"/>
    </ligand>
</feature>
<dbReference type="GO" id="GO:0006412">
    <property type="term" value="P:translation"/>
    <property type="evidence" value="ECO:0007669"/>
    <property type="project" value="UniProtKB-UniRule"/>
</dbReference>
<dbReference type="PANTHER" id="PTHR10792:SF1">
    <property type="entry name" value="RIBOSOMAL PROTEIN L24"/>
    <property type="match status" value="1"/>
</dbReference>
<dbReference type="eggNOG" id="arCOG01950">
    <property type="taxonomic scope" value="Archaea"/>
</dbReference>
<comment type="function">
    <text evidence="9">Binds to the 23S rRNA.</text>
</comment>
<feature type="binding site" evidence="9">
    <location>
        <position position="36"/>
    </location>
    <ligand>
        <name>Zn(2+)</name>
        <dbReference type="ChEBI" id="CHEBI:29105"/>
    </ligand>
</feature>
<comment type="cofactor">
    <cofactor evidence="9">
        <name>Zn(2+)</name>
        <dbReference type="ChEBI" id="CHEBI:29105"/>
    </cofactor>
    <text evidence="9">Binds 1 zinc ion per subunit.</text>
</comment>
<evidence type="ECO:0000256" key="7">
    <source>
        <dbReference type="ARBA" id="ARBA00022980"/>
    </source>
</evidence>
<dbReference type="InterPro" id="IPR000988">
    <property type="entry name" value="Ribosomal_eL24-rel_N"/>
</dbReference>
<dbReference type="InterPro" id="IPR055345">
    <property type="entry name" value="Ribosomal_eL24-rel_arc"/>
</dbReference>
<evidence type="ECO:0000313" key="11">
    <source>
        <dbReference type="EMBL" id="ADN51703.1"/>
    </source>
</evidence>
<feature type="binding site" evidence="9">
    <location>
        <position position="6"/>
    </location>
    <ligand>
        <name>Zn(2+)</name>
        <dbReference type="ChEBI" id="CHEBI:29105"/>
    </ligand>
</feature>
<reference evidence="12" key="2">
    <citation type="journal article" date="2010" name="Stand. Genomic Sci.">
        <title>Complete genome sequence of Vulcanisaeta distributa type strain (IC-017T).</title>
        <authorList>
            <person name="Mavromatis K."/>
            <person name="Sikorski J."/>
            <person name="Pabst E."/>
            <person name="Teshima H."/>
            <person name="Lapidus A."/>
            <person name="Lucas S."/>
            <person name="Nolan M."/>
            <person name="Glavina Del Rio T."/>
            <person name="Cheng J."/>
            <person name="Bruce D."/>
            <person name="Goodwin L."/>
            <person name="Pitluck S."/>
            <person name="Liolios K."/>
            <person name="Ivanova N."/>
            <person name="Mikhailova N."/>
            <person name="Pati A."/>
            <person name="Chen A."/>
            <person name="Palaniappan K."/>
            <person name="Land M."/>
            <person name="Hauser L."/>
            <person name="Chang Y."/>
            <person name="Jeffries C."/>
            <person name="Rohde M."/>
            <person name="Spring S."/>
            <person name="Goker M."/>
            <person name="Wirth R."/>
            <person name="Woyke T."/>
            <person name="Bristow J."/>
            <person name="Eisen J."/>
            <person name="Markowitz V."/>
            <person name="Hugenholtz P."/>
            <person name="Klenk H."/>
            <person name="Kyrpides N."/>
        </authorList>
    </citation>
    <scope>NUCLEOTIDE SEQUENCE [LARGE SCALE GENOMIC DNA]</scope>
    <source>
        <strain evidence="12">DSM 14429 / JCM 11212 / NBRC 100878 / IC-017</strain>
    </source>
</reference>
<dbReference type="GO" id="GO:0003735">
    <property type="term" value="F:structural constituent of ribosome"/>
    <property type="evidence" value="ECO:0007669"/>
    <property type="project" value="InterPro"/>
</dbReference>
<dbReference type="InterPro" id="IPR011017">
    <property type="entry name" value="TRASH_dom"/>
</dbReference>
<comment type="similarity">
    <text evidence="1 9">Belongs to the eukaryotic ribosomal protein eL24 family.</text>
</comment>
<dbReference type="AlphaFoldDB" id="E1QQU1"/>
<evidence type="ECO:0000313" key="12">
    <source>
        <dbReference type="Proteomes" id="UP000006681"/>
    </source>
</evidence>
<gene>
    <name evidence="9" type="primary">rpl24e</name>
    <name evidence="11" type="ordered locus">Vdis_2335</name>
</gene>
<dbReference type="GO" id="GO:0008270">
    <property type="term" value="F:zinc ion binding"/>
    <property type="evidence" value="ECO:0007669"/>
    <property type="project" value="UniProtKB-UniRule"/>
</dbReference>
<feature type="binding site" evidence="9">
    <location>
        <position position="32"/>
    </location>
    <ligand>
        <name>Zn(2+)</name>
        <dbReference type="ChEBI" id="CHEBI:29105"/>
    </ligand>
</feature>
<evidence type="ECO:0000256" key="2">
    <source>
        <dbReference type="ARBA" id="ARBA00022723"/>
    </source>
</evidence>
<organism evidence="11 12">
    <name type="scientific">Vulcanisaeta distributa (strain DSM 14429 / JCM 11212 / NBRC 100878 / IC-017)</name>
    <dbReference type="NCBI Taxonomy" id="572478"/>
    <lineage>
        <taxon>Archaea</taxon>
        <taxon>Thermoproteota</taxon>
        <taxon>Thermoprotei</taxon>
        <taxon>Thermoproteales</taxon>
        <taxon>Thermoproteaceae</taxon>
        <taxon>Vulcanisaeta</taxon>
    </lineage>
</organism>
<dbReference type="HOGENOM" id="CLU_190191_0_0_2"/>
<keyword evidence="7 9" id="KW-0689">Ribosomal protein</keyword>
<dbReference type="PANTHER" id="PTHR10792">
    <property type="entry name" value="60S RIBOSOMAL PROTEIN L24"/>
    <property type="match status" value="1"/>
</dbReference>
<dbReference type="PROSITE" id="PS01073">
    <property type="entry name" value="RIBOSOMAL_L24E"/>
    <property type="match status" value="1"/>
</dbReference>
<feature type="domain" description="TRASH" evidence="10">
    <location>
        <begin position="6"/>
        <end position="44"/>
    </location>
</feature>
<dbReference type="GO" id="GO:0019843">
    <property type="term" value="F:rRNA binding"/>
    <property type="evidence" value="ECO:0007669"/>
    <property type="project" value="UniProtKB-UniRule"/>
</dbReference>
<keyword evidence="3 9" id="KW-0699">rRNA-binding</keyword>
<accession>E1QQU1</accession>
<evidence type="ECO:0000256" key="1">
    <source>
        <dbReference type="ARBA" id="ARBA00005647"/>
    </source>
</evidence>
<dbReference type="STRING" id="572478.Vdis_2335"/>
<dbReference type="OrthoDB" id="55506at2157"/>
<dbReference type="CDD" id="cd00472">
    <property type="entry name" value="Ribosomal_L24e_L24"/>
    <property type="match status" value="1"/>
</dbReference>
<keyword evidence="5 9" id="KW-0862">Zinc</keyword>
<dbReference type="Proteomes" id="UP000006681">
    <property type="component" value="Chromosome"/>
</dbReference>
<dbReference type="InterPro" id="IPR038630">
    <property type="entry name" value="L24e/L24_sf"/>
</dbReference>
<evidence type="ECO:0000259" key="10">
    <source>
        <dbReference type="SMART" id="SM00746"/>
    </source>
</evidence>
<protein>
    <recommendedName>
        <fullName evidence="9">Large ribosomal subunit protein eL24</fullName>
    </recommendedName>
</protein>
<sequence length="64" mass="7370">MRIYTCAFCGKPIPPGTGIMYVRADGTVLRFCSRKCFVSAVKYNRDPRRLAWVRKETKKAKAQK</sequence>
<keyword evidence="2 9" id="KW-0479">Metal-binding</keyword>
<dbReference type="NCBIfam" id="NF034186">
    <property type="entry name" value="PRK14891.1-1"/>
    <property type="match status" value="1"/>
</dbReference>
<evidence type="ECO:0000256" key="6">
    <source>
        <dbReference type="ARBA" id="ARBA00022884"/>
    </source>
</evidence>
<evidence type="ECO:0000256" key="8">
    <source>
        <dbReference type="ARBA" id="ARBA00023274"/>
    </source>
</evidence>
<dbReference type="HAMAP" id="MF_00773">
    <property type="entry name" value="Ribosomal_eL24"/>
    <property type="match status" value="1"/>
</dbReference>
<keyword evidence="12" id="KW-1185">Reference proteome</keyword>
<feature type="zinc finger region" description="C4-type" evidence="9">
    <location>
        <begin position="6"/>
        <end position="36"/>
    </location>
</feature>
<dbReference type="InterPro" id="IPR056366">
    <property type="entry name" value="Ribosomal_eL24"/>
</dbReference>
<keyword evidence="6 9" id="KW-0694">RNA-binding</keyword>
<dbReference type="RefSeq" id="WP_013337428.1">
    <property type="nucleotide sequence ID" value="NC_014537.1"/>
</dbReference>
<dbReference type="Gene3D" id="2.30.170.20">
    <property type="entry name" value="Ribosomal protein L24e"/>
    <property type="match status" value="1"/>
</dbReference>
<proteinExistence type="inferred from homology"/>
<comment type="subunit">
    <text evidence="9">Part of the 50S ribosomal subunit. Forms a cluster with proteins L3 and L14.</text>
</comment>
<reference evidence="11 12" key="1">
    <citation type="journal article" date="2010" name="Stand. Genomic Sci.">
        <title>Complete genome sequence of Vulcanisaeta distributa type strain (IC-017).</title>
        <authorList>
            <person name="Mavromatis K."/>
            <person name="Sikorski J."/>
            <person name="Pabst E."/>
            <person name="Teshima H."/>
            <person name="Lapidus A."/>
            <person name="Lucas S."/>
            <person name="Nolan M."/>
            <person name="Glavina Del Rio T."/>
            <person name="Cheng J.F."/>
            <person name="Bruce D."/>
            <person name="Goodwin L."/>
            <person name="Pitluck S."/>
            <person name="Liolios K."/>
            <person name="Ivanova N."/>
            <person name="Mikhailova N."/>
            <person name="Pati A."/>
            <person name="Chen A."/>
            <person name="Palaniappan K."/>
            <person name="Land M."/>
            <person name="Hauser L."/>
            <person name="Chang Y.J."/>
            <person name="Jeffries C.D."/>
            <person name="Rohde M."/>
            <person name="Spring S."/>
            <person name="Goker M."/>
            <person name="Wirth R."/>
            <person name="Woyke T."/>
            <person name="Bristow J."/>
            <person name="Eisen J.A."/>
            <person name="Markowitz V."/>
            <person name="Hugenholtz P."/>
            <person name="Klenk H.P."/>
            <person name="Kyrpides N.C."/>
        </authorList>
    </citation>
    <scope>NUCLEOTIDE SEQUENCE [LARGE SCALE GENOMIC DNA]</scope>
    <source>
        <strain evidence="12">DSM 14429 / JCM 11212 / NBRC 100878 / IC-017</strain>
    </source>
</reference>
<keyword evidence="8 9" id="KW-0687">Ribonucleoprotein</keyword>
<dbReference type="GO" id="GO:0005840">
    <property type="term" value="C:ribosome"/>
    <property type="evidence" value="ECO:0007669"/>
    <property type="project" value="UniProtKB-KW"/>
</dbReference>
<dbReference type="SMART" id="SM00746">
    <property type="entry name" value="TRASH"/>
    <property type="match status" value="1"/>
</dbReference>
<dbReference type="SUPFAM" id="SSF57716">
    <property type="entry name" value="Glucocorticoid receptor-like (DNA-binding domain)"/>
    <property type="match status" value="1"/>
</dbReference>
<keyword evidence="4 9" id="KW-0863">Zinc-finger</keyword>
<name>E1QQU1_VULDI</name>
<evidence type="ECO:0000256" key="5">
    <source>
        <dbReference type="ARBA" id="ARBA00022833"/>
    </source>
</evidence>
<dbReference type="GO" id="GO:1990904">
    <property type="term" value="C:ribonucleoprotein complex"/>
    <property type="evidence" value="ECO:0007669"/>
    <property type="project" value="UniProtKB-KW"/>
</dbReference>
<evidence type="ECO:0000256" key="3">
    <source>
        <dbReference type="ARBA" id="ARBA00022730"/>
    </source>
</evidence>
<dbReference type="GeneID" id="9753290"/>
<dbReference type="InterPro" id="IPR023442">
    <property type="entry name" value="Ribosomal_eL24_CS"/>
</dbReference>
<dbReference type="EMBL" id="CP002100">
    <property type="protein sequence ID" value="ADN51703.1"/>
    <property type="molecule type" value="Genomic_DNA"/>
</dbReference>
<evidence type="ECO:0000256" key="4">
    <source>
        <dbReference type="ARBA" id="ARBA00022771"/>
    </source>
</evidence>
<evidence type="ECO:0000256" key="9">
    <source>
        <dbReference type="HAMAP-Rule" id="MF_00773"/>
    </source>
</evidence>
<dbReference type="Pfam" id="PF01246">
    <property type="entry name" value="Ribosomal_L24e"/>
    <property type="match status" value="1"/>
</dbReference>
<dbReference type="KEGG" id="vdi:Vdis_2335"/>